<evidence type="ECO:0008006" key="4">
    <source>
        <dbReference type="Google" id="ProtNLM"/>
    </source>
</evidence>
<dbReference type="EMBL" id="JACAZH010000030">
    <property type="protein sequence ID" value="KAF7340648.1"/>
    <property type="molecule type" value="Genomic_DNA"/>
</dbReference>
<name>A0A8H7CME7_9AGAR</name>
<reference evidence="2" key="1">
    <citation type="submission" date="2020-05" db="EMBL/GenBank/DDBJ databases">
        <title>Mycena genomes resolve the evolution of fungal bioluminescence.</title>
        <authorList>
            <person name="Tsai I.J."/>
        </authorList>
    </citation>
    <scope>NUCLEOTIDE SEQUENCE</scope>
    <source>
        <strain evidence="2">160909Yilan</strain>
    </source>
</reference>
<keyword evidence="3" id="KW-1185">Reference proteome</keyword>
<dbReference type="OrthoDB" id="3038000at2759"/>
<proteinExistence type="predicted"/>
<gene>
    <name evidence="2" type="ORF">MSAN_02136800</name>
</gene>
<accession>A0A8H7CME7</accession>
<dbReference type="AlphaFoldDB" id="A0A8H7CME7"/>
<comment type="caution">
    <text evidence="2">The sequence shown here is derived from an EMBL/GenBank/DDBJ whole genome shotgun (WGS) entry which is preliminary data.</text>
</comment>
<organism evidence="2 3">
    <name type="scientific">Mycena sanguinolenta</name>
    <dbReference type="NCBI Taxonomy" id="230812"/>
    <lineage>
        <taxon>Eukaryota</taxon>
        <taxon>Fungi</taxon>
        <taxon>Dikarya</taxon>
        <taxon>Basidiomycota</taxon>
        <taxon>Agaricomycotina</taxon>
        <taxon>Agaricomycetes</taxon>
        <taxon>Agaricomycetidae</taxon>
        <taxon>Agaricales</taxon>
        <taxon>Marasmiineae</taxon>
        <taxon>Mycenaceae</taxon>
        <taxon>Mycena</taxon>
    </lineage>
</organism>
<evidence type="ECO:0000256" key="1">
    <source>
        <dbReference type="SAM" id="MobiDB-lite"/>
    </source>
</evidence>
<evidence type="ECO:0000313" key="3">
    <source>
        <dbReference type="Proteomes" id="UP000623467"/>
    </source>
</evidence>
<sequence>MDDQANPHAEYTHPSISDPECASRASGMFSHSQQFTVTGGTFSNTSNHNYTATPGLPSDFRMIPMGDIDLRRVIRRVTVTLYQGNEAEEEWRQDIAKHMSLRHPNIVQICGAASSNGVHATLFYDDLIPVQEVLDHYRSSHFSMVYIYACCNRDFSEVHNYIASEFHQDVEFHFKFPIHEKFPFKQSETLKFIFQFHFPCINKFFHFWFLR</sequence>
<evidence type="ECO:0000313" key="2">
    <source>
        <dbReference type="EMBL" id="KAF7340648.1"/>
    </source>
</evidence>
<protein>
    <recommendedName>
        <fullName evidence="4">Protein kinase domain-containing protein</fullName>
    </recommendedName>
</protein>
<dbReference type="Proteomes" id="UP000623467">
    <property type="component" value="Unassembled WGS sequence"/>
</dbReference>
<feature type="region of interest" description="Disordered" evidence="1">
    <location>
        <begin position="1"/>
        <end position="20"/>
    </location>
</feature>